<proteinExistence type="predicted"/>
<evidence type="ECO:0000313" key="4">
    <source>
        <dbReference type="Proteomes" id="UP000473826"/>
    </source>
</evidence>
<dbReference type="AlphaFoldDB" id="A0A7D8V243"/>
<reference evidence="3 4" key="1">
    <citation type="journal article" date="2019" name="PLoS Genet.">
        <title>Convergent evolution of linked mating-type loci in basidiomycete fungi.</title>
        <authorList>
            <person name="Sun S."/>
            <person name="Coelho M.A."/>
            <person name="Heitman J."/>
            <person name="Nowrousian M."/>
        </authorList>
    </citation>
    <scope>NUCLEOTIDE SEQUENCE [LARGE SCALE GENOMIC DNA]</scope>
    <source>
        <strain evidence="3 4">CBS 4282</strain>
    </source>
</reference>
<dbReference type="PROSITE" id="PS50405">
    <property type="entry name" value="GST_CTER"/>
    <property type="match status" value="1"/>
</dbReference>
<keyword evidence="4" id="KW-1185">Reference proteome</keyword>
<dbReference type="OrthoDB" id="202840at2759"/>
<dbReference type="SFLD" id="SFLDS00019">
    <property type="entry name" value="Glutathione_Transferase_(cytos"/>
    <property type="match status" value="1"/>
</dbReference>
<dbReference type="SFLD" id="SFLDG00358">
    <property type="entry name" value="Main_(cytGST)"/>
    <property type="match status" value="1"/>
</dbReference>
<dbReference type="InterPro" id="IPR010987">
    <property type="entry name" value="Glutathione-S-Trfase_C-like"/>
</dbReference>
<evidence type="ECO:0000259" key="2">
    <source>
        <dbReference type="PROSITE" id="PS50405"/>
    </source>
</evidence>
<feature type="domain" description="GST N-terminal" evidence="1">
    <location>
        <begin position="1"/>
        <end position="69"/>
    </location>
</feature>
<dbReference type="PANTHER" id="PTHR42673:SF4">
    <property type="entry name" value="MALEYLACETOACETATE ISOMERASE"/>
    <property type="match status" value="1"/>
</dbReference>
<evidence type="ECO:0008006" key="5">
    <source>
        <dbReference type="Google" id="ProtNLM"/>
    </source>
</evidence>
<dbReference type="InterPro" id="IPR036249">
    <property type="entry name" value="Thioredoxin-like_sf"/>
</dbReference>
<dbReference type="EMBL" id="QKWK01000004">
    <property type="protein sequence ID" value="TXT10886.1"/>
    <property type="molecule type" value="Genomic_DNA"/>
</dbReference>
<name>A0A7D8V243_VANHU</name>
<dbReference type="GO" id="GO:0006559">
    <property type="term" value="P:L-phenylalanine catabolic process"/>
    <property type="evidence" value="ECO:0007669"/>
    <property type="project" value="TreeGrafter"/>
</dbReference>
<accession>A0A7D8V243</accession>
<dbReference type="GO" id="GO:0006749">
    <property type="term" value="P:glutathione metabolic process"/>
    <property type="evidence" value="ECO:0007669"/>
    <property type="project" value="TreeGrafter"/>
</dbReference>
<dbReference type="SUPFAM" id="SSF47616">
    <property type="entry name" value="GST C-terminal domain-like"/>
    <property type="match status" value="1"/>
</dbReference>
<dbReference type="PANTHER" id="PTHR42673">
    <property type="entry name" value="MALEYLACETOACETATE ISOMERASE"/>
    <property type="match status" value="1"/>
</dbReference>
<dbReference type="Gene3D" id="3.40.30.10">
    <property type="entry name" value="Glutaredoxin"/>
    <property type="match status" value="1"/>
</dbReference>
<dbReference type="InterPro" id="IPR040079">
    <property type="entry name" value="Glutathione_S-Trfase"/>
</dbReference>
<evidence type="ECO:0000259" key="1">
    <source>
        <dbReference type="PROSITE" id="PS50404"/>
    </source>
</evidence>
<organism evidence="3 4">
    <name type="scientific">Vanrija humicola</name>
    <name type="common">Yeast</name>
    <name type="synonym">Cryptococcus humicola</name>
    <dbReference type="NCBI Taxonomy" id="5417"/>
    <lineage>
        <taxon>Eukaryota</taxon>
        <taxon>Fungi</taxon>
        <taxon>Dikarya</taxon>
        <taxon>Basidiomycota</taxon>
        <taxon>Agaricomycotina</taxon>
        <taxon>Tremellomycetes</taxon>
        <taxon>Trichosporonales</taxon>
        <taxon>Trichosporonaceae</taxon>
        <taxon>Vanrija</taxon>
    </lineage>
</organism>
<dbReference type="InterPro" id="IPR004045">
    <property type="entry name" value="Glutathione_S-Trfase_N"/>
</dbReference>
<dbReference type="Gene3D" id="1.20.1050.10">
    <property type="match status" value="1"/>
</dbReference>
<sequence>MALHAVPHEDVYIHLLKGDQSSASYTALNPSGTVPTLIVHGGAADGGDATLAQCIAIMEYLDEVYGPASATGRLLPSDPIARAGVRAIVDLVVGDLFPMLTMGILNRVKSHGVDSAKWAAECCASILPALEGLLKRTSTSGRYAYGDAVTMADAALVPQIYTVLRFYPDISGFPTVKSVFDHCSALPAFVAADWRHQPDTPDEFKAK</sequence>
<dbReference type="Pfam" id="PF00043">
    <property type="entry name" value="GST_C"/>
    <property type="match status" value="1"/>
</dbReference>
<comment type="caution">
    <text evidence="3">The sequence shown here is derived from an EMBL/GenBank/DDBJ whole genome shotgun (WGS) entry which is preliminary data.</text>
</comment>
<dbReference type="Pfam" id="PF13409">
    <property type="entry name" value="GST_N_2"/>
    <property type="match status" value="1"/>
</dbReference>
<dbReference type="GO" id="GO:0016034">
    <property type="term" value="F:maleylacetoacetate isomerase activity"/>
    <property type="evidence" value="ECO:0007669"/>
    <property type="project" value="TreeGrafter"/>
</dbReference>
<evidence type="ECO:0000313" key="3">
    <source>
        <dbReference type="EMBL" id="TXT10886.1"/>
    </source>
</evidence>
<dbReference type="InterPro" id="IPR036282">
    <property type="entry name" value="Glutathione-S-Trfase_C_sf"/>
</dbReference>
<dbReference type="GO" id="GO:0004364">
    <property type="term" value="F:glutathione transferase activity"/>
    <property type="evidence" value="ECO:0007669"/>
    <property type="project" value="TreeGrafter"/>
</dbReference>
<dbReference type="PROSITE" id="PS50404">
    <property type="entry name" value="GST_NTER"/>
    <property type="match status" value="1"/>
</dbReference>
<dbReference type="SUPFAM" id="SSF52833">
    <property type="entry name" value="Thioredoxin-like"/>
    <property type="match status" value="1"/>
</dbReference>
<dbReference type="InterPro" id="IPR004046">
    <property type="entry name" value="GST_C"/>
</dbReference>
<dbReference type="Proteomes" id="UP000473826">
    <property type="component" value="Unassembled WGS sequence"/>
</dbReference>
<gene>
    <name evidence="3" type="ORF">VHUM_01637</name>
</gene>
<protein>
    <recommendedName>
        <fullName evidence="5">Maleylacetoacetate isomerase</fullName>
    </recommendedName>
</protein>
<feature type="domain" description="GST C-terminal" evidence="2">
    <location>
        <begin position="78"/>
        <end position="202"/>
    </location>
</feature>
<dbReference type="GO" id="GO:0005739">
    <property type="term" value="C:mitochondrion"/>
    <property type="evidence" value="ECO:0007669"/>
    <property type="project" value="TreeGrafter"/>
</dbReference>